<dbReference type="PATRIC" id="fig|1123500.6.peg.943"/>
<dbReference type="STRING" id="1123500.GCA_000420365_01062"/>
<dbReference type="Gene3D" id="1.10.10.410">
    <property type="match status" value="1"/>
</dbReference>
<dbReference type="RefSeq" id="WP_022791810.1">
    <property type="nucleotide sequence ID" value="NZ_ATUU01000003.1"/>
</dbReference>
<dbReference type="InParanoid" id="A0A0R2FT99"/>
<accession>A0A0R2FT99</accession>
<dbReference type="Proteomes" id="UP000051296">
    <property type="component" value="Unassembled WGS sequence"/>
</dbReference>
<dbReference type="InterPro" id="IPR003789">
    <property type="entry name" value="Asn/Gln_tRNA_amidoTrase-B-like"/>
</dbReference>
<proteinExistence type="predicted"/>
<dbReference type="Gene3D" id="1.10.1510.10">
    <property type="entry name" value="Uncharacterised protein YqeY/AIM41 PF09424, N-terminal domain"/>
    <property type="match status" value="1"/>
</dbReference>
<dbReference type="OrthoDB" id="9794041at2"/>
<dbReference type="FunCoup" id="A0A0R2FT99">
    <property type="interactions" value="207"/>
</dbReference>
<gene>
    <name evidence="1" type="ORF">IV68_GL000937</name>
</gene>
<sequence length="147" mass="15662">MTLQATLTTDMKTAMKAHDKTQLSVIRLLKAALANEEIKVGHPLTDDEALTVVAREMKQRTDEKAADLAANRPDLAEGVTAQIAVLAHYLPEPLSATELQALVDATVKSVGAQSKADMGKVMGALMPKVKGRADGQTVKELVMEALS</sequence>
<dbReference type="InterPro" id="IPR023168">
    <property type="entry name" value="GatB_Yqey_C_2"/>
</dbReference>
<evidence type="ECO:0000313" key="1">
    <source>
        <dbReference type="EMBL" id="KRN31683.1"/>
    </source>
</evidence>
<dbReference type="Pfam" id="PF09424">
    <property type="entry name" value="YqeY"/>
    <property type="match status" value="1"/>
</dbReference>
<dbReference type="EMBL" id="JQAX01000003">
    <property type="protein sequence ID" value="KRN31683.1"/>
    <property type="molecule type" value="Genomic_DNA"/>
</dbReference>
<reference evidence="1 2" key="1">
    <citation type="journal article" date="2015" name="Genome Announc.">
        <title>Expanding the biotechnology potential of lactobacilli through comparative genomics of 213 strains and associated genera.</title>
        <authorList>
            <person name="Sun Z."/>
            <person name="Harris H.M."/>
            <person name="McCann A."/>
            <person name="Guo C."/>
            <person name="Argimon S."/>
            <person name="Zhang W."/>
            <person name="Yang X."/>
            <person name="Jeffery I.B."/>
            <person name="Cooney J.C."/>
            <person name="Kagawa T.F."/>
            <person name="Liu W."/>
            <person name="Song Y."/>
            <person name="Salvetti E."/>
            <person name="Wrobel A."/>
            <person name="Rasinkangas P."/>
            <person name="Parkhill J."/>
            <person name="Rea M.C."/>
            <person name="O'Sullivan O."/>
            <person name="Ritari J."/>
            <person name="Douillard F.P."/>
            <person name="Paul Ross R."/>
            <person name="Yang R."/>
            <person name="Briner A.E."/>
            <person name="Felis G.E."/>
            <person name="de Vos W.M."/>
            <person name="Barrangou R."/>
            <person name="Klaenhammer T.R."/>
            <person name="Caufield P.W."/>
            <person name="Cui Y."/>
            <person name="Zhang H."/>
            <person name="O'Toole P.W."/>
        </authorList>
    </citation>
    <scope>NUCLEOTIDE SEQUENCE [LARGE SCALE GENOMIC DNA]</scope>
    <source>
        <strain evidence="1 2">DSM 20190</strain>
    </source>
</reference>
<dbReference type="eggNOG" id="COG1610">
    <property type="taxonomic scope" value="Bacteria"/>
</dbReference>
<protein>
    <submittedName>
        <fullName evidence="1">Glutaminyl-tRNA synthase b subunit</fullName>
    </submittedName>
</protein>
<dbReference type="InterPro" id="IPR019004">
    <property type="entry name" value="YqeY/Aim41"/>
</dbReference>
<dbReference type="PANTHER" id="PTHR28055">
    <property type="entry name" value="ALTERED INHERITANCE OF MITOCHONDRIA PROTEIN 41, MITOCHONDRIAL"/>
    <property type="match status" value="1"/>
</dbReference>
<keyword evidence="2" id="KW-1185">Reference proteome</keyword>
<dbReference type="GO" id="GO:0016884">
    <property type="term" value="F:carbon-nitrogen ligase activity, with glutamine as amido-N-donor"/>
    <property type="evidence" value="ECO:0007669"/>
    <property type="project" value="InterPro"/>
</dbReference>
<name>A0A0R2FT99_9LACO</name>
<dbReference type="AlphaFoldDB" id="A0A0R2FT99"/>
<comment type="caution">
    <text evidence="1">The sequence shown here is derived from an EMBL/GenBank/DDBJ whole genome shotgun (WGS) entry which is preliminary data.</text>
</comment>
<organism evidence="1 2">
    <name type="scientific">Weissella halotolerans DSM 20190</name>
    <dbReference type="NCBI Taxonomy" id="1123500"/>
    <lineage>
        <taxon>Bacteria</taxon>
        <taxon>Bacillati</taxon>
        <taxon>Bacillota</taxon>
        <taxon>Bacilli</taxon>
        <taxon>Lactobacillales</taxon>
        <taxon>Lactobacillaceae</taxon>
        <taxon>Weissella</taxon>
    </lineage>
</organism>
<evidence type="ECO:0000313" key="2">
    <source>
        <dbReference type="Proteomes" id="UP000051296"/>
    </source>
</evidence>
<dbReference type="PANTHER" id="PTHR28055:SF1">
    <property type="entry name" value="ALTERED INHERITANCE OF MITOCHONDRIA PROTEIN 41, MITOCHONDRIAL"/>
    <property type="match status" value="1"/>
</dbReference>
<dbReference type="InterPro" id="IPR042184">
    <property type="entry name" value="YqeY/Aim41_N"/>
</dbReference>
<dbReference type="SUPFAM" id="SSF89095">
    <property type="entry name" value="GatB/YqeY motif"/>
    <property type="match status" value="1"/>
</dbReference>